<dbReference type="PROSITE" id="PS50042">
    <property type="entry name" value="CNMP_BINDING_3"/>
    <property type="match status" value="1"/>
</dbReference>
<evidence type="ECO:0000256" key="2">
    <source>
        <dbReference type="ARBA" id="ARBA00022475"/>
    </source>
</evidence>
<evidence type="ECO:0000259" key="9">
    <source>
        <dbReference type="PROSITE" id="PS50042"/>
    </source>
</evidence>
<dbReference type="AlphaFoldDB" id="J0XEN9"/>
<evidence type="ECO:0000256" key="6">
    <source>
        <dbReference type="ARBA" id="ARBA00038076"/>
    </source>
</evidence>
<reference evidence="10 11" key="1">
    <citation type="submission" date="2012-05" db="EMBL/GenBank/DDBJ databases">
        <authorList>
            <person name="Harkins D.M."/>
            <person name="Madupu R."/>
            <person name="Durkin A.S."/>
            <person name="Torralba M."/>
            <person name="Methe B."/>
            <person name="Sutton G.G."/>
            <person name="Nelson K.E."/>
        </authorList>
    </citation>
    <scope>NUCLEOTIDE SEQUENCE [LARGE SCALE GENOMIC DNA]</scope>
    <source>
        <strain evidence="10 11">F0489</strain>
    </source>
</reference>
<name>J0XEN9_9ACTO</name>
<feature type="transmembrane region" description="Helical" evidence="8">
    <location>
        <begin position="442"/>
        <end position="471"/>
    </location>
</feature>
<dbReference type="InterPro" id="IPR003838">
    <property type="entry name" value="ABC3_permease_C"/>
</dbReference>
<proteinExistence type="inferred from homology"/>
<dbReference type="PATRIC" id="fig|1125718.3.peg.422"/>
<evidence type="ECO:0000256" key="8">
    <source>
        <dbReference type="SAM" id="Phobius"/>
    </source>
</evidence>
<comment type="subcellular location">
    <subcellularLocation>
        <location evidence="1">Cell membrane</location>
        <topology evidence="1">Multi-pass membrane protein</topology>
    </subcellularLocation>
</comment>
<sequence length="841" mass="85603">MPSLLDARRAAAAFVAVAMSAALIAFAFILSDSFRTQMRAEARLSIGGADVVVASGRQLSSTDGHLDDNLISRLADLDGVASVRGEHWDLLQLDLPRQLAGTVGSAIMIRDVPVLSQYTTLAAGRLPIGTGEVAIDTRLAEQQGLGVGDTIRLKNGYDRGTSGTNGTGDADGTDDIVHTSPTIVGVVSPGADAGLDKGTGGTVYATVDQFEAMGAITSYNHLYVTARPGTSTGALVDEVAETVHAVRPGAFVVDADDAVAERAASAQSGGTMVAMVLNLLTPVCAVVAGIVIATTFTTLVARQNRTIGLVRCIGASRRQIMLAVLRTAVVTGTAGSVVGVIAGTAGAALLIRSGVIENLDAHLTISPVSLAGAVVLGTLVTLAAVLRPAHRATRISPLVALSGSTVGAKRVGRGQRLAAITGLIIALAGAVLVVPGTTGHNLYIVAGGAVLVVLGLLAALPLLVSLIVGLIGRAGSDGRYPILHLAARNLVRNPGRSAATAATLLVCVLVGSVLFVGLFSFNSSFQSIVNQGSPTDITVFGVTPQTDTAALTSTVESTEGVESTILVPSLDLTQTVDGATDSIDVLSINTSAVAPVVRSTKGLEDLDDRTLIVGELYRIPDGAAVTLTGPAGDVELTARVREGWGAAITPATAERLTGGEPTDAIMWVRTTGAGSSESVENAVRQATRGQDLMVRGSAEGRNEFTDLMHRTVFTICLVMAAALIIALSGLANTTDVSVLERTREIGLLRATGTDRSQVRRLIVIEASLLALIGGVLGVVIGTALGAAGTLAVLSDGGISVFIPYLPLAGVLAVTLLVGLAAALRPAGRAGRVTPVTALATD</sequence>
<dbReference type="GO" id="GO:0005886">
    <property type="term" value="C:plasma membrane"/>
    <property type="evidence" value="ECO:0007669"/>
    <property type="project" value="UniProtKB-SubCell"/>
</dbReference>
<feature type="transmembrane region" description="Helical" evidence="8">
    <location>
        <begin position="804"/>
        <end position="823"/>
    </location>
</feature>
<dbReference type="PROSITE" id="PS00888">
    <property type="entry name" value="CNMP_BINDING_1"/>
    <property type="match status" value="1"/>
</dbReference>
<dbReference type="GO" id="GO:0022857">
    <property type="term" value="F:transmembrane transporter activity"/>
    <property type="evidence" value="ECO:0007669"/>
    <property type="project" value="TreeGrafter"/>
</dbReference>
<feature type="transmembrane region" description="Helical" evidence="8">
    <location>
        <begin position="768"/>
        <end position="792"/>
    </location>
</feature>
<comment type="similarity">
    <text evidence="6">Belongs to the ABC-4 integral membrane protein family.</text>
</comment>
<dbReference type="InterPro" id="IPR018488">
    <property type="entry name" value="cNMP-bd_CS"/>
</dbReference>
<dbReference type="Proteomes" id="UP000002941">
    <property type="component" value="Unassembled WGS sequence"/>
</dbReference>
<feature type="transmembrane region" description="Helical" evidence="8">
    <location>
        <begin position="322"/>
        <end position="351"/>
    </location>
</feature>
<keyword evidence="11" id="KW-1185">Reference proteome</keyword>
<dbReference type="OrthoDB" id="9780560at2"/>
<dbReference type="PANTHER" id="PTHR30572:SF4">
    <property type="entry name" value="ABC TRANSPORTER PERMEASE YTRF"/>
    <property type="match status" value="1"/>
</dbReference>
<gene>
    <name evidence="10" type="ORF">HMPREF1318_2150</name>
</gene>
<evidence type="ECO:0000256" key="4">
    <source>
        <dbReference type="ARBA" id="ARBA00022989"/>
    </source>
</evidence>
<keyword evidence="2" id="KW-1003">Cell membrane</keyword>
<evidence type="ECO:0000256" key="1">
    <source>
        <dbReference type="ARBA" id="ARBA00004651"/>
    </source>
</evidence>
<comment type="caution">
    <text evidence="10">The sequence shown here is derived from an EMBL/GenBank/DDBJ whole genome shotgun (WGS) entry which is preliminary data.</text>
</comment>
<feature type="transmembrane region" description="Helical" evidence="8">
    <location>
        <begin position="279"/>
        <end position="301"/>
    </location>
</feature>
<evidence type="ECO:0000313" key="10">
    <source>
        <dbReference type="EMBL" id="EJF47181.1"/>
    </source>
</evidence>
<accession>J0XEN9</accession>
<feature type="transmembrane region" description="Helical" evidence="8">
    <location>
        <begin position="498"/>
        <end position="521"/>
    </location>
</feature>
<evidence type="ECO:0000256" key="5">
    <source>
        <dbReference type="ARBA" id="ARBA00023136"/>
    </source>
</evidence>
<organism evidence="10 11">
    <name type="scientific">Actinomyces massiliensis F0489</name>
    <dbReference type="NCBI Taxonomy" id="1125718"/>
    <lineage>
        <taxon>Bacteria</taxon>
        <taxon>Bacillati</taxon>
        <taxon>Actinomycetota</taxon>
        <taxon>Actinomycetes</taxon>
        <taxon>Actinomycetales</taxon>
        <taxon>Actinomycetaceae</taxon>
        <taxon>Actinomyces</taxon>
    </lineage>
</organism>
<feature type="domain" description="Cyclic nucleotide-binding" evidence="9">
    <location>
        <begin position="428"/>
        <end position="503"/>
    </location>
</feature>
<keyword evidence="5 8" id="KW-0472">Membrane</keyword>
<feature type="transmembrane region" description="Helical" evidence="8">
    <location>
        <begin position="363"/>
        <end position="386"/>
    </location>
</feature>
<evidence type="ECO:0000256" key="7">
    <source>
        <dbReference type="SAM" id="MobiDB-lite"/>
    </source>
</evidence>
<dbReference type="PANTHER" id="PTHR30572">
    <property type="entry name" value="MEMBRANE COMPONENT OF TRANSPORTER-RELATED"/>
    <property type="match status" value="1"/>
</dbReference>
<keyword evidence="3 8" id="KW-0812">Transmembrane</keyword>
<feature type="transmembrane region" description="Helical" evidence="8">
    <location>
        <begin position="12"/>
        <end position="30"/>
    </location>
</feature>
<evidence type="ECO:0000313" key="11">
    <source>
        <dbReference type="Proteomes" id="UP000002941"/>
    </source>
</evidence>
<dbReference type="EMBL" id="AKFT01000028">
    <property type="protein sequence ID" value="EJF47181.1"/>
    <property type="molecule type" value="Genomic_DNA"/>
</dbReference>
<keyword evidence="4 8" id="KW-1133">Transmembrane helix</keyword>
<dbReference type="InterPro" id="IPR000595">
    <property type="entry name" value="cNMP-bd_dom"/>
</dbReference>
<protein>
    <submittedName>
        <fullName evidence="10">Efflux ABC transporter, permease protein</fullName>
    </submittedName>
</protein>
<dbReference type="eggNOG" id="COG3127">
    <property type="taxonomic scope" value="Bacteria"/>
</dbReference>
<feature type="compositionally biased region" description="Low complexity" evidence="7">
    <location>
        <begin position="160"/>
        <end position="170"/>
    </location>
</feature>
<evidence type="ECO:0000256" key="3">
    <source>
        <dbReference type="ARBA" id="ARBA00022692"/>
    </source>
</evidence>
<feature type="region of interest" description="Disordered" evidence="7">
    <location>
        <begin position="156"/>
        <end position="175"/>
    </location>
</feature>
<dbReference type="Pfam" id="PF02687">
    <property type="entry name" value="FtsX"/>
    <property type="match status" value="2"/>
</dbReference>
<dbReference type="InterPro" id="IPR050250">
    <property type="entry name" value="Macrolide_Exporter_MacB"/>
</dbReference>
<feature type="transmembrane region" description="Helical" evidence="8">
    <location>
        <begin position="417"/>
        <end position="436"/>
    </location>
</feature>
<feature type="transmembrane region" description="Helical" evidence="8">
    <location>
        <begin position="711"/>
        <end position="731"/>
    </location>
</feature>